<evidence type="ECO:0000313" key="1">
    <source>
        <dbReference type="EMBL" id="KXU03574.1"/>
    </source>
</evidence>
<sequence>MKKILGLVALFVLIVLSCFYFFTQQPKNIFDEIYQETEKTYRSNNILRNIDGFDIKPVWPTDDPNISQNPFGLYTSKSNPQNFNNISIDFNFKNYSNELFVSFEKKISGDVKLWMISKYSQKTKMITKSIQIVISGNEDSYIEDEAQVKSYLEQYGITAKDLDSYYDEIVNQKVLKDWCSIYDSKYSPSNYGDVKIETQWENW</sequence>
<gene>
    <name evidence="1" type="ORF">SORDD24_01670</name>
</gene>
<name>A0A139QM23_STROR</name>
<dbReference type="RefSeq" id="WP_061409665.1">
    <property type="nucleotide sequence ID" value="NZ_KQ970761.1"/>
</dbReference>
<dbReference type="AlphaFoldDB" id="A0A139QM23"/>
<protein>
    <recommendedName>
        <fullName evidence="3">Lipoprotein</fullName>
    </recommendedName>
</protein>
<organism evidence="1 2">
    <name type="scientific">Streptococcus oralis</name>
    <dbReference type="NCBI Taxonomy" id="1303"/>
    <lineage>
        <taxon>Bacteria</taxon>
        <taxon>Bacillati</taxon>
        <taxon>Bacillota</taxon>
        <taxon>Bacilli</taxon>
        <taxon>Lactobacillales</taxon>
        <taxon>Streptococcaceae</taxon>
        <taxon>Streptococcus</taxon>
    </lineage>
</organism>
<dbReference type="EMBL" id="LQZB01000188">
    <property type="protein sequence ID" value="KXU03574.1"/>
    <property type="molecule type" value="Genomic_DNA"/>
</dbReference>
<dbReference type="PATRIC" id="fig|1303.84.peg.1852"/>
<dbReference type="OrthoDB" id="2221131at2"/>
<dbReference type="InterPro" id="IPR048042">
    <property type="entry name" value="TipC-like"/>
</dbReference>
<comment type="caution">
    <text evidence="1">The sequence shown here is derived from an EMBL/GenBank/DDBJ whole genome shotgun (WGS) entry which is preliminary data.</text>
</comment>
<dbReference type="PROSITE" id="PS51257">
    <property type="entry name" value="PROKAR_LIPOPROTEIN"/>
    <property type="match status" value="1"/>
</dbReference>
<dbReference type="NCBIfam" id="NF033863">
    <property type="entry name" value="immun_TipC_fam"/>
    <property type="match status" value="1"/>
</dbReference>
<dbReference type="Proteomes" id="UP000070353">
    <property type="component" value="Unassembled WGS sequence"/>
</dbReference>
<reference evidence="1 2" key="1">
    <citation type="submission" date="2016-01" db="EMBL/GenBank/DDBJ databases">
        <title>Highly variable Streptococcus oralis are common among viridans streptococci isolated from primates.</title>
        <authorList>
            <person name="Denapaite D."/>
            <person name="Rieger M."/>
            <person name="Koendgen S."/>
            <person name="Brueckner R."/>
            <person name="Ochigava I."/>
            <person name="Kappeler P."/>
            <person name="Maetz-Rensing K."/>
            <person name="Leendertz F."/>
            <person name="Hakenbeck R."/>
        </authorList>
    </citation>
    <scope>NUCLEOTIDE SEQUENCE [LARGE SCALE GENOMIC DNA]</scope>
    <source>
        <strain evidence="1 2">DD24</strain>
    </source>
</reference>
<evidence type="ECO:0008006" key="3">
    <source>
        <dbReference type="Google" id="ProtNLM"/>
    </source>
</evidence>
<accession>A0A139QM23</accession>
<proteinExistence type="predicted"/>
<evidence type="ECO:0000313" key="2">
    <source>
        <dbReference type="Proteomes" id="UP000070353"/>
    </source>
</evidence>